<feature type="compositionally biased region" description="Pro residues" evidence="2">
    <location>
        <begin position="7"/>
        <end position="18"/>
    </location>
</feature>
<dbReference type="GeneID" id="54585283"/>
<feature type="compositionally biased region" description="Basic residues" evidence="2">
    <location>
        <begin position="470"/>
        <end position="480"/>
    </location>
</feature>
<dbReference type="AlphaFoldDB" id="A0A6A6IN77"/>
<keyword evidence="1" id="KW-0175">Coiled coil</keyword>
<evidence type="ECO:0000313" key="3">
    <source>
        <dbReference type="EMBL" id="KAF2251911.1"/>
    </source>
</evidence>
<feature type="coiled-coil region" evidence="1">
    <location>
        <begin position="298"/>
        <end position="325"/>
    </location>
</feature>
<sequence length="480" mass="54392">MFGTGADPPPVPAEPHGPLPFRKELEQESTRYNVPEIGWARSPELARVPISNSDPSHSYRTILPNAATYSPNGSRRSNGALSNDGATRPMLDTNAQISVIQIWMAAVRQITSLQNVILTARMDVKRERTRCRQQEEFFESIMDSFIDLLHSATTHASYAECKKDLDDLSHKMKASREELKVQRQRSNELENGLSNQEYQLTKLEEEIYQKLDTEFRLGSPKPTSPPAQPAFPTQRQFETVDTDTSRGPREELYSRMADLRILLERLNNFEFDLRDELDQRDILRATGQFDVSSDAAFFEETRAERAKIQTELEQAQADVERLKQQCIQRGIQFEDVQFHNLFNDADIDTFSTPSTQEEAAILPLPESPGGIIGSFLIARERVKRWLDPSSPQNQGNSPAEHEGDSQARRESWSDVGWVTPDSWPRRERPSAGDGAHGMPVWNSGPPPGSSHLEALLRECSTEVSPLPIKQMRRRESHTTL</sequence>
<evidence type="ECO:0000313" key="4">
    <source>
        <dbReference type="Proteomes" id="UP000800094"/>
    </source>
</evidence>
<evidence type="ECO:0000256" key="1">
    <source>
        <dbReference type="SAM" id="Coils"/>
    </source>
</evidence>
<proteinExistence type="predicted"/>
<feature type="region of interest" description="Disordered" evidence="2">
    <location>
        <begin position="1"/>
        <end position="27"/>
    </location>
</feature>
<feature type="compositionally biased region" description="Polar residues" evidence="2">
    <location>
        <begin position="50"/>
        <end position="59"/>
    </location>
</feature>
<feature type="compositionally biased region" description="Polar residues" evidence="2">
    <location>
        <begin position="67"/>
        <end position="85"/>
    </location>
</feature>
<dbReference type="RefSeq" id="XP_033686915.1">
    <property type="nucleotide sequence ID" value="XM_033831953.1"/>
</dbReference>
<dbReference type="EMBL" id="ML987192">
    <property type="protein sequence ID" value="KAF2251911.1"/>
    <property type="molecule type" value="Genomic_DNA"/>
</dbReference>
<name>A0A6A6IN77_9PLEO</name>
<feature type="region of interest" description="Disordered" evidence="2">
    <location>
        <begin position="47"/>
        <end position="87"/>
    </location>
</feature>
<feature type="region of interest" description="Disordered" evidence="2">
    <location>
        <begin position="387"/>
        <end position="480"/>
    </location>
</feature>
<dbReference type="Proteomes" id="UP000800094">
    <property type="component" value="Unassembled WGS sequence"/>
</dbReference>
<organism evidence="3 4">
    <name type="scientific">Trematosphaeria pertusa</name>
    <dbReference type="NCBI Taxonomy" id="390896"/>
    <lineage>
        <taxon>Eukaryota</taxon>
        <taxon>Fungi</taxon>
        <taxon>Dikarya</taxon>
        <taxon>Ascomycota</taxon>
        <taxon>Pezizomycotina</taxon>
        <taxon>Dothideomycetes</taxon>
        <taxon>Pleosporomycetidae</taxon>
        <taxon>Pleosporales</taxon>
        <taxon>Massarineae</taxon>
        <taxon>Trematosphaeriaceae</taxon>
        <taxon>Trematosphaeria</taxon>
    </lineage>
</organism>
<protein>
    <submittedName>
        <fullName evidence="3">Uncharacterized protein</fullName>
    </submittedName>
</protein>
<reference evidence="3" key="1">
    <citation type="journal article" date="2020" name="Stud. Mycol.">
        <title>101 Dothideomycetes genomes: a test case for predicting lifestyles and emergence of pathogens.</title>
        <authorList>
            <person name="Haridas S."/>
            <person name="Albert R."/>
            <person name="Binder M."/>
            <person name="Bloem J."/>
            <person name="Labutti K."/>
            <person name="Salamov A."/>
            <person name="Andreopoulos B."/>
            <person name="Baker S."/>
            <person name="Barry K."/>
            <person name="Bills G."/>
            <person name="Bluhm B."/>
            <person name="Cannon C."/>
            <person name="Castanera R."/>
            <person name="Culley D."/>
            <person name="Daum C."/>
            <person name="Ezra D."/>
            <person name="Gonzalez J."/>
            <person name="Henrissat B."/>
            <person name="Kuo A."/>
            <person name="Liang C."/>
            <person name="Lipzen A."/>
            <person name="Lutzoni F."/>
            <person name="Magnuson J."/>
            <person name="Mondo S."/>
            <person name="Nolan M."/>
            <person name="Ohm R."/>
            <person name="Pangilinan J."/>
            <person name="Park H.-J."/>
            <person name="Ramirez L."/>
            <person name="Alfaro M."/>
            <person name="Sun H."/>
            <person name="Tritt A."/>
            <person name="Yoshinaga Y."/>
            <person name="Zwiers L.-H."/>
            <person name="Turgeon B."/>
            <person name="Goodwin S."/>
            <person name="Spatafora J."/>
            <person name="Crous P."/>
            <person name="Grigoriev I."/>
        </authorList>
    </citation>
    <scope>NUCLEOTIDE SEQUENCE</scope>
    <source>
        <strain evidence="3">CBS 122368</strain>
    </source>
</reference>
<gene>
    <name evidence="3" type="ORF">BU26DRAFT_548662</name>
</gene>
<feature type="coiled-coil region" evidence="1">
    <location>
        <begin position="158"/>
        <end position="206"/>
    </location>
</feature>
<evidence type="ECO:0000256" key="2">
    <source>
        <dbReference type="SAM" id="MobiDB-lite"/>
    </source>
</evidence>
<feature type="compositionally biased region" description="Basic and acidic residues" evidence="2">
    <location>
        <begin position="399"/>
        <end position="412"/>
    </location>
</feature>
<keyword evidence="4" id="KW-1185">Reference proteome</keyword>
<accession>A0A6A6IN77</accession>
<feature type="region of interest" description="Disordered" evidence="2">
    <location>
        <begin position="218"/>
        <end position="248"/>
    </location>
</feature>
<dbReference type="OrthoDB" id="3553547at2759"/>